<keyword evidence="1" id="KW-0378">Hydrolase</keyword>
<dbReference type="SUPFAM" id="SSF69065">
    <property type="entry name" value="RNase III domain-like"/>
    <property type="match status" value="1"/>
</dbReference>
<proteinExistence type="predicted"/>
<keyword evidence="4" id="KW-1185">Reference proteome</keyword>
<dbReference type="SMART" id="SM00535">
    <property type="entry name" value="RIBOc"/>
    <property type="match status" value="1"/>
</dbReference>
<evidence type="ECO:0000256" key="1">
    <source>
        <dbReference type="ARBA" id="ARBA00022801"/>
    </source>
</evidence>
<dbReference type="PROSITE" id="PS50142">
    <property type="entry name" value="RNASE_3_2"/>
    <property type="match status" value="1"/>
</dbReference>
<evidence type="ECO:0000313" key="4">
    <source>
        <dbReference type="Proteomes" id="UP000703661"/>
    </source>
</evidence>
<dbReference type="CDD" id="cd00593">
    <property type="entry name" value="RIBOc"/>
    <property type="match status" value="1"/>
</dbReference>
<dbReference type="GO" id="GO:0030422">
    <property type="term" value="P:siRNA processing"/>
    <property type="evidence" value="ECO:0007669"/>
    <property type="project" value="TreeGrafter"/>
</dbReference>
<dbReference type="AlphaFoldDB" id="A0A9P6T0W6"/>
<name>A0A9P6T0W6_9FUNG</name>
<dbReference type="GO" id="GO:0003723">
    <property type="term" value="F:RNA binding"/>
    <property type="evidence" value="ECO:0007669"/>
    <property type="project" value="TreeGrafter"/>
</dbReference>
<sequence length="286" mass="32399">MDFGSRWIFHIKWYCPEWAAVAHGEVNTAIEVTKALGARIDPAITSIDSIRVILQLNRTIDLSIPITIYNPKVPRMVDEETVRMMQQVQRTLGYEFKDTGLLLEAMTHESVKMDESYTRLEFLGDAVLEFSVTEYYYKRFPYVPLEDLRAFKCEVLSNNPLGSLYASLRLEDTIIVGDWYLKSSLRNDAARANQFKPNREVGWYNLNINKILGDAMEALIGAVFVDGGFVLEPVQEILNRTLVPFVERSGLGCPMLSTCSGEMTLPATELKRKNKGSAGICKRARN</sequence>
<protein>
    <submittedName>
        <fullName evidence="3">Dicer-like protein 1</fullName>
    </submittedName>
</protein>
<dbReference type="Pfam" id="PF00636">
    <property type="entry name" value="Ribonuclease_3"/>
    <property type="match status" value="1"/>
</dbReference>
<accession>A0A9P6T0W6</accession>
<organism evidence="3 4">
    <name type="scientific">Entomortierella chlamydospora</name>
    <dbReference type="NCBI Taxonomy" id="101097"/>
    <lineage>
        <taxon>Eukaryota</taxon>
        <taxon>Fungi</taxon>
        <taxon>Fungi incertae sedis</taxon>
        <taxon>Mucoromycota</taxon>
        <taxon>Mortierellomycotina</taxon>
        <taxon>Mortierellomycetes</taxon>
        <taxon>Mortierellales</taxon>
        <taxon>Mortierellaceae</taxon>
        <taxon>Entomortierella</taxon>
    </lineage>
</organism>
<dbReference type="GO" id="GO:0004525">
    <property type="term" value="F:ribonuclease III activity"/>
    <property type="evidence" value="ECO:0007669"/>
    <property type="project" value="InterPro"/>
</dbReference>
<comment type="caution">
    <text evidence="3">The sequence shown here is derived from an EMBL/GenBank/DDBJ whole genome shotgun (WGS) entry which is preliminary data.</text>
</comment>
<dbReference type="EMBL" id="JAAAID010000514">
    <property type="protein sequence ID" value="KAG0016657.1"/>
    <property type="molecule type" value="Genomic_DNA"/>
</dbReference>
<evidence type="ECO:0000259" key="2">
    <source>
        <dbReference type="PROSITE" id="PS50142"/>
    </source>
</evidence>
<dbReference type="Proteomes" id="UP000703661">
    <property type="component" value="Unassembled WGS sequence"/>
</dbReference>
<dbReference type="Gene3D" id="1.10.1520.10">
    <property type="entry name" value="Ribonuclease III domain"/>
    <property type="match status" value="1"/>
</dbReference>
<gene>
    <name evidence="3" type="primary">DCL1_4</name>
    <name evidence="3" type="ORF">BGZ80_009047</name>
</gene>
<dbReference type="GO" id="GO:0005634">
    <property type="term" value="C:nucleus"/>
    <property type="evidence" value="ECO:0007669"/>
    <property type="project" value="TreeGrafter"/>
</dbReference>
<evidence type="ECO:0000313" key="3">
    <source>
        <dbReference type="EMBL" id="KAG0016657.1"/>
    </source>
</evidence>
<dbReference type="PANTHER" id="PTHR14950">
    <property type="entry name" value="DICER-RELATED"/>
    <property type="match status" value="1"/>
</dbReference>
<dbReference type="InterPro" id="IPR000999">
    <property type="entry name" value="RNase_III_dom"/>
</dbReference>
<dbReference type="OrthoDB" id="416741at2759"/>
<dbReference type="PANTHER" id="PTHR14950:SF37">
    <property type="entry name" value="ENDORIBONUCLEASE DICER"/>
    <property type="match status" value="1"/>
</dbReference>
<reference evidence="3" key="1">
    <citation type="journal article" date="2020" name="Fungal Divers.">
        <title>Resolving the Mortierellaceae phylogeny through synthesis of multi-gene phylogenetics and phylogenomics.</title>
        <authorList>
            <person name="Vandepol N."/>
            <person name="Liber J."/>
            <person name="Desiro A."/>
            <person name="Na H."/>
            <person name="Kennedy M."/>
            <person name="Barry K."/>
            <person name="Grigoriev I.V."/>
            <person name="Miller A.N."/>
            <person name="O'Donnell K."/>
            <person name="Stajich J.E."/>
            <person name="Bonito G."/>
        </authorList>
    </citation>
    <scope>NUCLEOTIDE SEQUENCE</scope>
    <source>
        <strain evidence="3">NRRL 2769</strain>
    </source>
</reference>
<dbReference type="InterPro" id="IPR036389">
    <property type="entry name" value="RNase_III_sf"/>
</dbReference>
<feature type="domain" description="RNase III" evidence="2">
    <location>
        <begin position="85"/>
        <end position="228"/>
    </location>
</feature>
<dbReference type="GO" id="GO:0005737">
    <property type="term" value="C:cytoplasm"/>
    <property type="evidence" value="ECO:0007669"/>
    <property type="project" value="TreeGrafter"/>
</dbReference>